<dbReference type="InterPro" id="IPR015285">
    <property type="entry name" value="RIO2_wHTH_N"/>
</dbReference>
<evidence type="ECO:0000256" key="15">
    <source>
        <dbReference type="ARBA" id="ARBA00068837"/>
    </source>
</evidence>
<keyword evidence="7" id="KW-0479">Metal-binding</keyword>
<comment type="similarity">
    <text evidence="3">Belongs to the protein kinase superfamily. RIO-type Ser/Thr kinase family.</text>
</comment>
<name>A0A2N9IZ47_FAGSY</name>
<dbReference type="Gene3D" id="2.40.70.10">
    <property type="entry name" value="Acid Proteases"/>
    <property type="match status" value="2"/>
</dbReference>
<dbReference type="EMBL" id="OIVN01006304">
    <property type="protein sequence ID" value="SPD30172.1"/>
    <property type="molecule type" value="Genomic_DNA"/>
</dbReference>
<keyword evidence="11" id="KW-0460">Magnesium</keyword>
<dbReference type="PROSITE" id="PS00141">
    <property type="entry name" value="ASP_PROTEASE"/>
    <property type="match status" value="1"/>
</dbReference>
<keyword evidence="8" id="KW-0547">Nucleotide-binding</keyword>
<dbReference type="PANTHER" id="PTHR45852:SF1">
    <property type="entry name" value="SERINE_THREONINE-PROTEIN KINASE RIO2"/>
    <property type="match status" value="1"/>
</dbReference>
<dbReference type="SUPFAM" id="SSF50630">
    <property type="entry name" value="Acid proteases"/>
    <property type="match status" value="1"/>
</dbReference>
<dbReference type="GO" id="GO:0005524">
    <property type="term" value="F:ATP binding"/>
    <property type="evidence" value="ECO:0007669"/>
    <property type="project" value="UniProtKB-KW"/>
</dbReference>
<dbReference type="Pfam" id="PF09202">
    <property type="entry name" value="Rio2_N"/>
    <property type="match status" value="1"/>
</dbReference>
<keyword evidence="9" id="KW-0418">Kinase</keyword>
<accession>A0A2N9IZ47</accession>
<evidence type="ECO:0000256" key="12">
    <source>
        <dbReference type="ARBA" id="ARBA00047899"/>
    </source>
</evidence>
<keyword evidence="6" id="KW-0808">Transferase</keyword>
<dbReference type="GO" id="GO:0005634">
    <property type="term" value="C:nucleus"/>
    <property type="evidence" value="ECO:0007669"/>
    <property type="project" value="TreeGrafter"/>
</dbReference>
<feature type="domain" description="Peptidase A1" evidence="16">
    <location>
        <begin position="6"/>
        <end position="364"/>
    </location>
</feature>
<dbReference type="Pfam" id="PF14543">
    <property type="entry name" value="TAXi_N"/>
    <property type="match status" value="1"/>
</dbReference>
<keyword evidence="5" id="KW-0723">Serine/threonine-protein kinase</keyword>
<dbReference type="PANTHER" id="PTHR45852">
    <property type="entry name" value="SER/THR-PROTEIN KINASE RIO2"/>
    <property type="match status" value="1"/>
</dbReference>
<evidence type="ECO:0000256" key="7">
    <source>
        <dbReference type="ARBA" id="ARBA00022723"/>
    </source>
</evidence>
<evidence type="ECO:0000256" key="6">
    <source>
        <dbReference type="ARBA" id="ARBA00022679"/>
    </source>
</evidence>
<comment type="catalytic activity">
    <reaction evidence="13">
        <text>L-seryl-[protein] + ATP = O-phospho-L-seryl-[protein] + ADP + H(+)</text>
        <dbReference type="Rhea" id="RHEA:17989"/>
        <dbReference type="Rhea" id="RHEA-COMP:9863"/>
        <dbReference type="Rhea" id="RHEA-COMP:11604"/>
        <dbReference type="ChEBI" id="CHEBI:15378"/>
        <dbReference type="ChEBI" id="CHEBI:29999"/>
        <dbReference type="ChEBI" id="CHEBI:30616"/>
        <dbReference type="ChEBI" id="CHEBI:83421"/>
        <dbReference type="ChEBI" id="CHEBI:456216"/>
        <dbReference type="EC" id="2.7.11.1"/>
    </reaction>
</comment>
<dbReference type="Gene3D" id="1.10.10.10">
    <property type="entry name" value="Winged helix-like DNA-binding domain superfamily/Winged helix DNA-binding domain"/>
    <property type="match status" value="1"/>
</dbReference>
<proteinExistence type="inferred from homology"/>
<sequence length="554" mass="62833">MLKGNYVVYSMFGFPPQRNALLVDTGSDLLWLQCKPCITCFNQSELLYDPSESLSYKEIDCNSSKCYHEQNFIDNCEATIYGTSKRSCRFEYFYNDKSYSRGKMIIETMAFLIDGNPMENPEDNITMGCANDNKGIHSGDYSGILGLGRGRYSLISQLKVNSFSFCLPGPNFMTASTLDLFYTGLNKNTTIIAPLLLNQRNPSLYYVGFKGISLNDEMVPIPSSYWDIIPNSSKGVIMDSGSFLTSIPIKAYKIFRKRFLEFTTNNMILADPPIDIFDTCFSTSPLEYRVPEVKFHFTNTSSLTLTTLQVFEFFPYQDPITKEEELVACLSFVPDHNENTIIGSKLLQGTRQTFDLLAGTMFLDMEGFRSLSKDDFRVLTIVEMGMRNHEIVPSKLVHRIASLRHGGTSKVLDNLHLHKLLHHDSSKYDGFRLTDLGYDYLAIKALVNRGVFVSVGNKIGEGKESEIFEVAREDGTVLAMKLHRLGRTSFRAVANQRDYLGHRTSYNWLYLSRLAATKEFAFMKALEEHGFPVPNAVDYNRHCVIMSLVQGYPL</sequence>
<dbReference type="GO" id="GO:0004190">
    <property type="term" value="F:aspartic-type endopeptidase activity"/>
    <property type="evidence" value="ECO:0007669"/>
    <property type="project" value="InterPro"/>
</dbReference>
<evidence type="ECO:0000256" key="3">
    <source>
        <dbReference type="ARBA" id="ARBA00009196"/>
    </source>
</evidence>
<evidence type="ECO:0000259" key="16">
    <source>
        <dbReference type="PROSITE" id="PS51767"/>
    </source>
</evidence>
<organism evidence="17">
    <name type="scientific">Fagus sylvatica</name>
    <name type="common">Beechnut</name>
    <dbReference type="NCBI Taxonomy" id="28930"/>
    <lineage>
        <taxon>Eukaryota</taxon>
        <taxon>Viridiplantae</taxon>
        <taxon>Streptophyta</taxon>
        <taxon>Embryophyta</taxon>
        <taxon>Tracheophyta</taxon>
        <taxon>Spermatophyta</taxon>
        <taxon>Magnoliopsida</taxon>
        <taxon>eudicotyledons</taxon>
        <taxon>Gunneridae</taxon>
        <taxon>Pentapetalae</taxon>
        <taxon>rosids</taxon>
        <taxon>fabids</taxon>
        <taxon>Fagales</taxon>
        <taxon>Fagaceae</taxon>
        <taxon>Fagus</taxon>
    </lineage>
</organism>
<dbReference type="Gene3D" id="3.30.200.20">
    <property type="entry name" value="Phosphorylase Kinase, domain 1"/>
    <property type="match status" value="1"/>
</dbReference>
<reference evidence="17" key="1">
    <citation type="submission" date="2018-02" db="EMBL/GenBank/DDBJ databases">
        <authorList>
            <person name="Cohen D.B."/>
            <person name="Kent A.D."/>
        </authorList>
    </citation>
    <scope>NUCLEOTIDE SEQUENCE</scope>
</reference>
<dbReference type="GO" id="GO:0006508">
    <property type="term" value="P:proteolysis"/>
    <property type="evidence" value="ECO:0007669"/>
    <property type="project" value="InterPro"/>
</dbReference>
<evidence type="ECO:0000313" key="17">
    <source>
        <dbReference type="EMBL" id="SPD30172.1"/>
    </source>
</evidence>
<dbReference type="InterPro" id="IPR033121">
    <property type="entry name" value="PEPTIDASE_A1"/>
</dbReference>
<evidence type="ECO:0000256" key="1">
    <source>
        <dbReference type="ARBA" id="ARBA00001946"/>
    </source>
</evidence>
<dbReference type="InterPro" id="IPR018934">
    <property type="entry name" value="RIO_dom"/>
</dbReference>
<evidence type="ECO:0000256" key="14">
    <source>
        <dbReference type="ARBA" id="ARBA00068353"/>
    </source>
</evidence>
<evidence type="ECO:0000256" key="11">
    <source>
        <dbReference type="ARBA" id="ARBA00022842"/>
    </source>
</evidence>
<dbReference type="PROSITE" id="PS51767">
    <property type="entry name" value="PEPTIDASE_A1"/>
    <property type="match status" value="1"/>
</dbReference>
<dbReference type="FunFam" id="1.10.10.10:FF:000053">
    <property type="entry name" value="Serine/threonine-protein kinase RIO2"/>
    <property type="match status" value="1"/>
</dbReference>
<dbReference type="InterPro" id="IPR011009">
    <property type="entry name" value="Kinase-like_dom_sf"/>
</dbReference>
<dbReference type="InterPro" id="IPR001969">
    <property type="entry name" value="Aspartic_peptidase_AS"/>
</dbReference>
<evidence type="ECO:0000256" key="2">
    <source>
        <dbReference type="ARBA" id="ARBA00007447"/>
    </source>
</evidence>
<dbReference type="GO" id="GO:0046872">
    <property type="term" value="F:metal ion binding"/>
    <property type="evidence" value="ECO:0007669"/>
    <property type="project" value="UniProtKB-KW"/>
</dbReference>
<evidence type="ECO:0000256" key="13">
    <source>
        <dbReference type="ARBA" id="ARBA00048679"/>
    </source>
</evidence>
<dbReference type="InterPro" id="IPR036390">
    <property type="entry name" value="WH_DNA-bd_sf"/>
</dbReference>
<dbReference type="GO" id="GO:0005829">
    <property type="term" value="C:cytosol"/>
    <property type="evidence" value="ECO:0007669"/>
    <property type="project" value="TreeGrafter"/>
</dbReference>
<dbReference type="InterPro" id="IPR032861">
    <property type="entry name" value="TAXi_N"/>
</dbReference>
<dbReference type="Pfam" id="PF14541">
    <property type="entry name" value="TAXi_C"/>
    <property type="match status" value="1"/>
</dbReference>
<comment type="cofactor">
    <cofactor evidence="1">
        <name>Mg(2+)</name>
        <dbReference type="ChEBI" id="CHEBI:18420"/>
    </cofactor>
</comment>
<evidence type="ECO:0000256" key="9">
    <source>
        <dbReference type="ARBA" id="ARBA00022777"/>
    </source>
</evidence>
<dbReference type="AlphaFoldDB" id="A0A2N9IZ47"/>
<comment type="similarity">
    <text evidence="2">Belongs to the peptidase A1 family.</text>
</comment>
<dbReference type="FunFam" id="3.30.200.20:FF:000052">
    <property type="entry name" value="Serine/threonine-protein kinase RIO2"/>
    <property type="match status" value="1"/>
</dbReference>
<dbReference type="InterPro" id="IPR021109">
    <property type="entry name" value="Peptidase_aspartic_dom_sf"/>
</dbReference>
<dbReference type="SUPFAM" id="SSF56112">
    <property type="entry name" value="Protein kinase-like (PK-like)"/>
    <property type="match status" value="1"/>
</dbReference>
<dbReference type="InterPro" id="IPR000687">
    <property type="entry name" value="RIO_kinase"/>
</dbReference>
<dbReference type="InterPro" id="IPR036388">
    <property type="entry name" value="WH-like_DNA-bd_sf"/>
</dbReference>
<dbReference type="Pfam" id="PF01163">
    <property type="entry name" value="RIO1"/>
    <property type="match status" value="1"/>
</dbReference>
<dbReference type="EC" id="2.7.11.1" evidence="4"/>
<comment type="catalytic activity">
    <reaction evidence="12">
        <text>L-threonyl-[protein] + ATP = O-phospho-L-threonyl-[protein] + ADP + H(+)</text>
        <dbReference type="Rhea" id="RHEA:46608"/>
        <dbReference type="Rhea" id="RHEA-COMP:11060"/>
        <dbReference type="Rhea" id="RHEA-COMP:11605"/>
        <dbReference type="ChEBI" id="CHEBI:15378"/>
        <dbReference type="ChEBI" id="CHEBI:30013"/>
        <dbReference type="ChEBI" id="CHEBI:30616"/>
        <dbReference type="ChEBI" id="CHEBI:61977"/>
        <dbReference type="ChEBI" id="CHEBI:456216"/>
        <dbReference type="EC" id="2.7.11.1"/>
    </reaction>
</comment>
<protein>
    <recommendedName>
        <fullName evidence="14">Serine/threonine-protein kinase RIO2</fullName>
        <ecNumber evidence="4">2.7.11.1</ecNumber>
    </recommendedName>
    <alternativeName>
        <fullName evidence="15">Serine/threonine-protein kinase rio2</fullName>
    </alternativeName>
</protein>
<evidence type="ECO:0000256" key="5">
    <source>
        <dbReference type="ARBA" id="ARBA00022527"/>
    </source>
</evidence>
<evidence type="ECO:0000256" key="10">
    <source>
        <dbReference type="ARBA" id="ARBA00022840"/>
    </source>
</evidence>
<evidence type="ECO:0000256" key="4">
    <source>
        <dbReference type="ARBA" id="ARBA00012513"/>
    </source>
</evidence>
<dbReference type="SMART" id="SM00090">
    <property type="entry name" value="RIO"/>
    <property type="match status" value="1"/>
</dbReference>
<dbReference type="GO" id="GO:0030490">
    <property type="term" value="P:maturation of SSU-rRNA"/>
    <property type="evidence" value="ECO:0007669"/>
    <property type="project" value="TreeGrafter"/>
</dbReference>
<dbReference type="GO" id="GO:0030688">
    <property type="term" value="C:preribosome, small subunit precursor"/>
    <property type="evidence" value="ECO:0007669"/>
    <property type="project" value="TreeGrafter"/>
</dbReference>
<dbReference type="InterPro" id="IPR032799">
    <property type="entry name" value="TAXi_C"/>
</dbReference>
<evidence type="ECO:0000256" key="8">
    <source>
        <dbReference type="ARBA" id="ARBA00022741"/>
    </source>
</evidence>
<gene>
    <name evidence="17" type="ORF">FSB_LOCUS58054</name>
</gene>
<dbReference type="SUPFAM" id="SSF46785">
    <property type="entry name" value="Winged helix' DNA-binding domain"/>
    <property type="match status" value="1"/>
</dbReference>
<keyword evidence="10" id="KW-0067">ATP-binding</keyword>
<dbReference type="GO" id="GO:0004674">
    <property type="term" value="F:protein serine/threonine kinase activity"/>
    <property type="evidence" value="ECO:0007669"/>
    <property type="project" value="UniProtKB-KW"/>
</dbReference>